<feature type="chain" id="PRO_5047004934" evidence="1">
    <location>
        <begin position="21"/>
        <end position="286"/>
    </location>
</feature>
<accession>A0ABP6ZKZ0</accession>
<proteinExistence type="predicted"/>
<dbReference type="Proteomes" id="UP001501490">
    <property type="component" value="Unassembled WGS sequence"/>
</dbReference>
<evidence type="ECO:0000256" key="1">
    <source>
        <dbReference type="SAM" id="SignalP"/>
    </source>
</evidence>
<evidence type="ECO:0000313" key="3">
    <source>
        <dbReference type="Proteomes" id="UP001501490"/>
    </source>
</evidence>
<keyword evidence="3" id="KW-1185">Reference proteome</keyword>
<comment type="caution">
    <text evidence="2">The sequence shown here is derived from an EMBL/GenBank/DDBJ whole genome shotgun (WGS) entry which is preliminary data.</text>
</comment>
<gene>
    <name evidence="2" type="ORF">GCM10022236_13110</name>
</gene>
<name>A0ABP6ZKZ0_9ACTN</name>
<reference evidence="3" key="1">
    <citation type="journal article" date="2019" name="Int. J. Syst. Evol. Microbiol.">
        <title>The Global Catalogue of Microorganisms (GCM) 10K type strain sequencing project: providing services to taxonomists for standard genome sequencing and annotation.</title>
        <authorList>
            <consortium name="The Broad Institute Genomics Platform"/>
            <consortium name="The Broad Institute Genome Sequencing Center for Infectious Disease"/>
            <person name="Wu L."/>
            <person name="Ma J."/>
        </authorList>
    </citation>
    <scope>NUCLEOTIDE SEQUENCE [LARGE SCALE GENOMIC DNA]</scope>
    <source>
        <strain evidence="3">JCM 16929</strain>
    </source>
</reference>
<feature type="signal peptide" evidence="1">
    <location>
        <begin position="1"/>
        <end position="20"/>
    </location>
</feature>
<protein>
    <submittedName>
        <fullName evidence="2">Uncharacterized protein</fullName>
    </submittedName>
</protein>
<evidence type="ECO:0000313" key="2">
    <source>
        <dbReference type="EMBL" id="GAA3612719.1"/>
    </source>
</evidence>
<organism evidence="2 3">
    <name type="scientific">Microlunatus ginsengisoli</name>
    <dbReference type="NCBI Taxonomy" id="363863"/>
    <lineage>
        <taxon>Bacteria</taxon>
        <taxon>Bacillati</taxon>
        <taxon>Actinomycetota</taxon>
        <taxon>Actinomycetes</taxon>
        <taxon>Propionibacteriales</taxon>
        <taxon>Propionibacteriaceae</taxon>
        <taxon>Microlunatus</taxon>
    </lineage>
</organism>
<sequence length="286" mass="29989">MTLLTVTLAALFFGPTTAQAASPTPGTGTNTKDAVRSLESVGYDISWPQCGKTLPTGQAFAVVGVNGGTAANTNPCLSSQLKWGSASVGGSSQPKLHLYVNTANPGEVISQITTWPTNNNDSTGFTTANPYGSCGGGNDLPCSWQYGWNRAVQDHVDRFAPAARAAAVSDRASDYVWWLDVETSNTWQSGSAAALQRNAAALEGMTAYFTSTHGAVGLYSTAAQWSSIVGTVDPASNLNDRPNWRPSGSTVANAKTNCSLAPLTTGGFISLTQYVQHGWDKNYSCM</sequence>
<keyword evidence="1" id="KW-0732">Signal</keyword>
<dbReference type="EMBL" id="BAABAB010000009">
    <property type="protein sequence ID" value="GAA3612719.1"/>
    <property type="molecule type" value="Genomic_DNA"/>
</dbReference>